<dbReference type="Gene3D" id="3.30.470.10">
    <property type="match status" value="1"/>
</dbReference>
<dbReference type="Pfam" id="PF01063">
    <property type="entry name" value="Aminotran_4"/>
    <property type="match status" value="1"/>
</dbReference>
<dbReference type="InterPro" id="IPR036038">
    <property type="entry name" value="Aminotransferase-like"/>
</dbReference>
<dbReference type="Gene3D" id="3.20.10.10">
    <property type="entry name" value="D-amino Acid Aminotransferase, subunit A, domain 2"/>
    <property type="match status" value="1"/>
</dbReference>
<comment type="caution">
    <text evidence="2">The sequence shown here is derived from an EMBL/GenBank/DDBJ whole genome shotgun (WGS) entry which is preliminary data.</text>
</comment>
<evidence type="ECO:0000313" key="3">
    <source>
        <dbReference type="Proteomes" id="UP000034087"/>
    </source>
</evidence>
<comment type="similarity">
    <text evidence="1">Belongs to the class-IV pyridoxal-phosphate-dependent aminotransferase family.</text>
</comment>
<dbReference type="AlphaFoldDB" id="A0A0G1IIF5"/>
<dbReference type="SUPFAM" id="SSF56752">
    <property type="entry name" value="D-aminoacid aminotransferase-like PLP-dependent enzymes"/>
    <property type="match status" value="1"/>
</dbReference>
<dbReference type="InterPro" id="IPR043132">
    <property type="entry name" value="BCAT-like_C"/>
</dbReference>
<dbReference type="Proteomes" id="UP000034087">
    <property type="component" value="Unassembled WGS sequence"/>
</dbReference>
<dbReference type="PATRIC" id="fig|1618645.3.peg.1009"/>
<keyword evidence="2" id="KW-0808">Transferase</keyword>
<proteinExistence type="inferred from homology"/>
<sequence length="286" mass="32526">MRTWVYCGGLWSPWVRFEDDLGIRRARGILEVLEARTGKETVLFHWEDHLKRLEKAYKRHPSINSDALPSGEEIKKKAKKLLSAGPADALVWITVTAGSSRDHKKPIGKPKLILDITPFPVISESPLKLKTINARREFPEIKLTAGYGYADFYQAEAESAGYDSFLYWSPWDGIAEGPFENVFFITKDEILVTPQNGILRGITRQVVLELAREPGLFKSVEERNQIHLGMLSGFDEAFVTSTTKWVHPVALIDGYSHLKTGPDTKTALLRERFLAYRENYYKERGA</sequence>
<dbReference type="GO" id="GO:0046394">
    <property type="term" value="P:carboxylic acid biosynthetic process"/>
    <property type="evidence" value="ECO:0007669"/>
    <property type="project" value="UniProtKB-ARBA"/>
</dbReference>
<gene>
    <name evidence="2" type="ORF">UW53_C0021G0011</name>
</gene>
<dbReference type="EMBL" id="LCIR01000021">
    <property type="protein sequence ID" value="KKT59136.1"/>
    <property type="molecule type" value="Genomic_DNA"/>
</dbReference>
<evidence type="ECO:0000313" key="2">
    <source>
        <dbReference type="EMBL" id="KKT59136.1"/>
    </source>
</evidence>
<dbReference type="InterPro" id="IPR043131">
    <property type="entry name" value="BCAT-like_N"/>
</dbReference>
<reference evidence="2 3" key="1">
    <citation type="journal article" date="2015" name="Nature">
        <title>rRNA introns, odd ribosomes, and small enigmatic genomes across a large radiation of phyla.</title>
        <authorList>
            <person name="Brown C.T."/>
            <person name="Hug L.A."/>
            <person name="Thomas B.C."/>
            <person name="Sharon I."/>
            <person name="Castelle C.J."/>
            <person name="Singh A."/>
            <person name="Wilkins M.J."/>
            <person name="Williams K.H."/>
            <person name="Banfield J.F."/>
        </authorList>
    </citation>
    <scope>NUCLEOTIDE SEQUENCE [LARGE SCALE GENOMIC DNA]</scope>
</reference>
<dbReference type="PANTHER" id="PTHR42743">
    <property type="entry name" value="AMINO-ACID AMINOTRANSFERASE"/>
    <property type="match status" value="1"/>
</dbReference>
<dbReference type="GO" id="GO:0008483">
    <property type="term" value="F:transaminase activity"/>
    <property type="evidence" value="ECO:0007669"/>
    <property type="project" value="UniProtKB-KW"/>
</dbReference>
<accession>A0A0G1IIF5</accession>
<organism evidence="2 3">
    <name type="scientific">Candidatus Giovannonibacteria bacterium GW2011_GWA1_44_25</name>
    <dbReference type="NCBI Taxonomy" id="1618645"/>
    <lineage>
        <taxon>Bacteria</taxon>
        <taxon>Candidatus Giovannoniibacteriota</taxon>
    </lineage>
</organism>
<dbReference type="PANTHER" id="PTHR42743:SF11">
    <property type="entry name" value="AMINODEOXYCHORISMATE LYASE"/>
    <property type="match status" value="1"/>
</dbReference>
<name>A0A0G1IIF5_9BACT</name>
<dbReference type="InterPro" id="IPR001544">
    <property type="entry name" value="Aminotrans_IV"/>
</dbReference>
<evidence type="ECO:0000256" key="1">
    <source>
        <dbReference type="ARBA" id="ARBA00009320"/>
    </source>
</evidence>
<keyword evidence="2" id="KW-0032">Aminotransferase</keyword>
<protein>
    <submittedName>
        <fullName evidence="2">Branched-chain amino acid aminotransferase</fullName>
    </submittedName>
</protein>
<dbReference type="InterPro" id="IPR050571">
    <property type="entry name" value="Class-IV_PLP-Dep_Aminotrnsfr"/>
</dbReference>